<dbReference type="InterPro" id="IPR050747">
    <property type="entry name" value="Mitochondrial_chaperone_BCS1"/>
</dbReference>
<reference evidence="9 10" key="1">
    <citation type="journal article" date="2021" name="Commun. Biol.">
        <title>The genome of Shorea leprosula (Dipterocarpaceae) highlights the ecological relevance of drought in aseasonal tropical rainforests.</title>
        <authorList>
            <person name="Ng K.K.S."/>
            <person name="Kobayashi M.J."/>
            <person name="Fawcett J.A."/>
            <person name="Hatakeyama M."/>
            <person name="Paape T."/>
            <person name="Ng C.H."/>
            <person name="Ang C.C."/>
            <person name="Tnah L.H."/>
            <person name="Lee C.T."/>
            <person name="Nishiyama T."/>
            <person name="Sese J."/>
            <person name="O'Brien M.J."/>
            <person name="Copetti D."/>
            <person name="Mohd Noor M.I."/>
            <person name="Ong R.C."/>
            <person name="Putra M."/>
            <person name="Sireger I.Z."/>
            <person name="Indrioko S."/>
            <person name="Kosugi Y."/>
            <person name="Izuno A."/>
            <person name="Isagi Y."/>
            <person name="Lee S.L."/>
            <person name="Shimizu K.K."/>
        </authorList>
    </citation>
    <scope>NUCLEOTIDE SEQUENCE [LARGE SCALE GENOMIC DNA]</scope>
    <source>
        <strain evidence="9">214</strain>
    </source>
</reference>
<comment type="similarity">
    <text evidence="2">Belongs to the AAA ATPase family. BCS1 subfamily.</text>
</comment>
<proteinExistence type="inferred from homology"/>
<keyword evidence="10" id="KW-1185">Reference proteome</keyword>
<dbReference type="SMART" id="SM00382">
    <property type="entry name" value="AAA"/>
    <property type="match status" value="1"/>
</dbReference>
<evidence type="ECO:0000256" key="3">
    <source>
        <dbReference type="ARBA" id="ARBA00022801"/>
    </source>
</evidence>
<dbReference type="Gene3D" id="6.10.280.40">
    <property type="match status" value="1"/>
</dbReference>
<evidence type="ECO:0000313" key="9">
    <source>
        <dbReference type="EMBL" id="GKV49951.1"/>
    </source>
</evidence>
<dbReference type="Gene3D" id="3.40.50.300">
    <property type="entry name" value="P-loop containing nucleotide triphosphate hydrolases"/>
    <property type="match status" value="1"/>
</dbReference>
<feature type="region of interest" description="Disordered" evidence="7">
    <location>
        <begin position="294"/>
        <end position="316"/>
    </location>
</feature>
<comment type="catalytic activity">
    <reaction evidence="6">
        <text>ATP + H2O = ADP + phosphate + H(+)</text>
        <dbReference type="Rhea" id="RHEA:13065"/>
        <dbReference type="ChEBI" id="CHEBI:15377"/>
        <dbReference type="ChEBI" id="CHEBI:15378"/>
        <dbReference type="ChEBI" id="CHEBI:30616"/>
        <dbReference type="ChEBI" id="CHEBI:43474"/>
        <dbReference type="ChEBI" id="CHEBI:456216"/>
    </reaction>
</comment>
<dbReference type="Pfam" id="PF00004">
    <property type="entry name" value="AAA"/>
    <property type="match status" value="1"/>
</dbReference>
<dbReference type="AlphaFoldDB" id="A0AAV5MJ65"/>
<keyword evidence="3" id="KW-0378">Hydrolase</keyword>
<dbReference type="InterPro" id="IPR025753">
    <property type="entry name" value="AAA_N_dom"/>
</dbReference>
<keyword evidence="4" id="KW-0067">ATP-binding</keyword>
<evidence type="ECO:0000313" key="10">
    <source>
        <dbReference type="Proteomes" id="UP001054252"/>
    </source>
</evidence>
<dbReference type="EMBL" id="BPVZ01000329">
    <property type="protein sequence ID" value="GKV49951.1"/>
    <property type="molecule type" value="Genomic_DNA"/>
</dbReference>
<organism evidence="9 10">
    <name type="scientific">Rubroshorea leprosula</name>
    <dbReference type="NCBI Taxonomy" id="152421"/>
    <lineage>
        <taxon>Eukaryota</taxon>
        <taxon>Viridiplantae</taxon>
        <taxon>Streptophyta</taxon>
        <taxon>Embryophyta</taxon>
        <taxon>Tracheophyta</taxon>
        <taxon>Spermatophyta</taxon>
        <taxon>Magnoliopsida</taxon>
        <taxon>eudicotyledons</taxon>
        <taxon>Gunneridae</taxon>
        <taxon>Pentapetalae</taxon>
        <taxon>rosids</taxon>
        <taxon>malvids</taxon>
        <taxon>Malvales</taxon>
        <taxon>Dipterocarpaceae</taxon>
        <taxon>Rubroshorea</taxon>
    </lineage>
</organism>
<dbReference type="GO" id="GO:0016887">
    <property type="term" value="F:ATP hydrolysis activity"/>
    <property type="evidence" value="ECO:0007669"/>
    <property type="project" value="InterPro"/>
</dbReference>
<comment type="caution">
    <text evidence="9">The sequence shown here is derived from an EMBL/GenBank/DDBJ whole genome shotgun (WGS) entry which is preliminary data.</text>
</comment>
<evidence type="ECO:0000256" key="2">
    <source>
        <dbReference type="ARBA" id="ARBA00007448"/>
    </source>
</evidence>
<dbReference type="InterPro" id="IPR058017">
    <property type="entry name" value="At3g28540-like_C"/>
</dbReference>
<evidence type="ECO:0000256" key="4">
    <source>
        <dbReference type="ARBA" id="ARBA00022840"/>
    </source>
</evidence>
<dbReference type="InterPro" id="IPR027417">
    <property type="entry name" value="P-loop_NTPase"/>
</dbReference>
<dbReference type="SUPFAM" id="SSF52540">
    <property type="entry name" value="P-loop containing nucleoside triphosphate hydrolases"/>
    <property type="match status" value="1"/>
</dbReference>
<dbReference type="GO" id="GO:0005524">
    <property type="term" value="F:ATP binding"/>
    <property type="evidence" value="ECO:0007669"/>
    <property type="project" value="UniProtKB-KW"/>
</dbReference>
<keyword evidence="4" id="KW-0547">Nucleotide-binding</keyword>
<accession>A0AAV5MJ65</accession>
<protein>
    <recommendedName>
        <fullName evidence="8">AAA+ ATPase domain-containing protein</fullName>
    </recommendedName>
</protein>
<feature type="compositionally biased region" description="Basic and acidic residues" evidence="7">
    <location>
        <begin position="294"/>
        <end position="303"/>
    </location>
</feature>
<evidence type="ECO:0000259" key="8">
    <source>
        <dbReference type="SMART" id="SM00382"/>
    </source>
</evidence>
<feature type="domain" description="AAA+ ATPase" evidence="8">
    <location>
        <begin position="225"/>
        <end position="374"/>
    </location>
</feature>
<name>A0AAV5MJ65_9ROSI</name>
<evidence type="ECO:0000256" key="6">
    <source>
        <dbReference type="ARBA" id="ARBA00049360"/>
    </source>
</evidence>
<dbReference type="InterPro" id="IPR003959">
    <property type="entry name" value="ATPase_AAA_core"/>
</dbReference>
<dbReference type="PANTHER" id="PTHR23070">
    <property type="entry name" value="BCS1 AAA-TYPE ATPASE"/>
    <property type="match status" value="1"/>
</dbReference>
<dbReference type="GO" id="GO:0006950">
    <property type="term" value="P:response to stress"/>
    <property type="evidence" value="ECO:0007669"/>
    <property type="project" value="UniProtKB-ARBA"/>
</dbReference>
<sequence length="443" mass="51075">MASLLPSTSTLLSAYASLSTAITLIRTILCQMIPNLMRDYLISSKLFESLSLHFSPNFTFIIEDRWQAVDNEVFRAVEVYLPTRISPSSDPHNPEQNIAVSCKIIDEFQGMKLEWSLRSIEAKKYFHRESRYIRLTCKKSHRERVMQSYFPHIASTAQTIMSKRENLYIYTYDDKEASRWKSTVFMPTATFDSLAMEPKRKQDLINDLDTFVGRKEFFQRSGRVWKRGYLLHGPPGTGKSSLVAAIANHMRYNIYDLQLHSIRSDAELKRILTSTRKRSILLVEDIDCSPKVARDRPRIRNEQEEQGEEEQTYRLSPPDAGVPLSGLLNLIDGLWSSGMDERIIIFTTKHKDKLEPTLLWPGRIDVDVYMGYCTPEGFRQLADAHLQIKDHYLFAAIEDLLKKVSVTPAEVAHQLLNRGKPQAILDSFIEYLEMKRNGIEEAN</sequence>
<evidence type="ECO:0000256" key="7">
    <source>
        <dbReference type="SAM" id="MobiDB-lite"/>
    </source>
</evidence>
<dbReference type="InterPro" id="IPR003593">
    <property type="entry name" value="AAA+_ATPase"/>
</dbReference>
<dbReference type="Pfam" id="PF25568">
    <property type="entry name" value="AAA_lid_At3g28540"/>
    <property type="match status" value="1"/>
</dbReference>
<gene>
    <name evidence="9" type="ORF">SLEP1_g56672</name>
</gene>
<evidence type="ECO:0000256" key="5">
    <source>
        <dbReference type="ARBA" id="ARBA00022842"/>
    </source>
</evidence>
<keyword evidence="5" id="KW-0460">Magnesium</keyword>
<dbReference type="Proteomes" id="UP001054252">
    <property type="component" value="Unassembled WGS sequence"/>
</dbReference>
<comment type="cofactor">
    <cofactor evidence="1">
        <name>Mg(2+)</name>
        <dbReference type="ChEBI" id="CHEBI:18420"/>
    </cofactor>
</comment>
<dbReference type="Pfam" id="PF14363">
    <property type="entry name" value="AAA_assoc"/>
    <property type="match status" value="1"/>
</dbReference>
<evidence type="ECO:0000256" key="1">
    <source>
        <dbReference type="ARBA" id="ARBA00001946"/>
    </source>
</evidence>